<feature type="region of interest" description="Disordered" evidence="9">
    <location>
        <begin position="286"/>
        <end position="306"/>
    </location>
</feature>
<comment type="subcellular location">
    <subcellularLocation>
        <location evidence="1">Membrane</location>
        <topology evidence="1">Single-pass type I membrane protein</topology>
    </subcellularLocation>
</comment>
<evidence type="ECO:0000256" key="8">
    <source>
        <dbReference type="ARBA" id="ARBA00023180"/>
    </source>
</evidence>
<evidence type="ECO:0000256" key="10">
    <source>
        <dbReference type="SAM" id="Phobius"/>
    </source>
</evidence>
<evidence type="ECO:0000256" key="7">
    <source>
        <dbReference type="ARBA" id="ARBA00023170"/>
    </source>
</evidence>
<dbReference type="InterPro" id="IPR036116">
    <property type="entry name" value="FN3_sf"/>
</dbReference>
<keyword evidence="8" id="KW-0325">Glycoprotein</keyword>
<dbReference type="AlphaFoldDB" id="A0AAY4CV65"/>
<dbReference type="PANTHER" id="PTHR23037">
    <property type="entry name" value="CYTOKINE RECEPTOR"/>
    <property type="match status" value="1"/>
</dbReference>
<feature type="domain" description="Fibronectin type-III" evidence="11">
    <location>
        <begin position="99"/>
        <end position="189"/>
    </location>
</feature>
<dbReference type="InterPro" id="IPR048648">
    <property type="entry name" value="CRLF2-like_D2"/>
</dbReference>
<organism evidence="12 13">
    <name type="scientific">Denticeps clupeoides</name>
    <name type="common">denticle herring</name>
    <dbReference type="NCBI Taxonomy" id="299321"/>
    <lineage>
        <taxon>Eukaryota</taxon>
        <taxon>Metazoa</taxon>
        <taxon>Chordata</taxon>
        <taxon>Craniata</taxon>
        <taxon>Vertebrata</taxon>
        <taxon>Euteleostomi</taxon>
        <taxon>Actinopterygii</taxon>
        <taxon>Neopterygii</taxon>
        <taxon>Teleostei</taxon>
        <taxon>Clupei</taxon>
        <taxon>Clupeiformes</taxon>
        <taxon>Denticipitoidei</taxon>
        <taxon>Denticipitidae</taxon>
        <taxon>Denticeps</taxon>
    </lineage>
</organism>
<evidence type="ECO:0000313" key="13">
    <source>
        <dbReference type="Proteomes" id="UP000694580"/>
    </source>
</evidence>
<dbReference type="Pfam" id="PF21605">
    <property type="entry name" value="CRLF2-like_D2"/>
    <property type="match status" value="1"/>
</dbReference>
<dbReference type="Proteomes" id="UP000694580">
    <property type="component" value="Unplaced"/>
</dbReference>
<feature type="transmembrane region" description="Helical" evidence="10">
    <location>
        <begin position="21"/>
        <end position="39"/>
    </location>
</feature>
<reference evidence="12" key="1">
    <citation type="submission" date="2025-08" db="UniProtKB">
        <authorList>
            <consortium name="Ensembl"/>
        </authorList>
    </citation>
    <scope>IDENTIFICATION</scope>
</reference>
<evidence type="ECO:0000256" key="6">
    <source>
        <dbReference type="ARBA" id="ARBA00023136"/>
    </source>
</evidence>
<evidence type="ECO:0000256" key="4">
    <source>
        <dbReference type="ARBA" id="ARBA00022729"/>
    </source>
</evidence>
<reference evidence="12" key="2">
    <citation type="submission" date="2025-09" db="UniProtKB">
        <authorList>
            <consortium name="Ensembl"/>
        </authorList>
    </citation>
    <scope>IDENTIFICATION</scope>
</reference>
<accession>A0AAY4CV65</accession>
<dbReference type="GO" id="GO:0004896">
    <property type="term" value="F:cytokine receptor activity"/>
    <property type="evidence" value="ECO:0007669"/>
    <property type="project" value="TreeGrafter"/>
</dbReference>
<evidence type="ECO:0000256" key="1">
    <source>
        <dbReference type="ARBA" id="ARBA00004479"/>
    </source>
</evidence>
<feature type="compositionally biased region" description="Low complexity" evidence="9">
    <location>
        <begin position="286"/>
        <end position="299"/>
    </location>
</feature>
<dbReference type="PROSITE" id="PS50853">
    <property type="entry name" value="FN3"/>
    <property type="match status" value="1"/>
</dbReference>
<comment type="similarity">
    <text evidence="2">Belongs to the type I cytokine receptor family. Type 5 subfamily.</text>
</comment>
<sequence length="306" mass="34879">MLIYSICMTDSNDSSFSSLNCTLLVCVYVCVCVCVYYRFGTLKPTTVCPSYMWYKDVAVGCRFPCERSDHFNEFYSTLQGNGSMHNQTLRLKDRVKLNPPTNLTVEWKDDNLLLHWVTGSSVHCYEYEIQYSRNDQWKDSTKLNGGNEFMLALPSNTSRYEFKVRVRIGEACGLSTLWSEWSPIVAWGNSTAVNGKNSTNSVHKSFSINEKTETLPWNCRFNHPFFLIDTYNGNVEKWLCIYKGMEEGFKPNFTERVCSVQEYQGNEDSSEGLTIYSEDTDCPSLCSNSSSSTMPSMAESELHASV</sequence>
<name>A0AAY4CV65_9TELE</name>
<dbReference type="GO" id="GO:0009897">
    <property type="term" value="C:external side of plasma membrane"/>
    <property type="evidence" value="ECO:0007669"/>
    <property type="project" value="TreeGrafter"/>
</dbReference>
<dbReference type="InterPro" id="IPR003961">
    <property type="entry name" value="FN3_dom"/>
</dbReference>
<evidence type="ECO:0000259" key="11">
    <source>
        <dbReference type="PROSITE" id="PS50853"/>
    </source>
</evidence>
<keyword evidence="7" id="KW-0675">Receptor</keyword>
<dbReference type="SUPFAM" id="SSF49265">
    <property type="entry name" value="Fibronectin type III"/>
    <property type="match status" value="2"/>
</dbReference>
<evidence type="ECO:0000256" key="3">
    <source>
        <dbReference type="ARBA" id="ARBA00022692"/>
    </source>
</evidence>
<dbReference type="GeneTree" id="ENSGT00940000164309"/>
<dbReference type="Gene3D" id="2.60.40.10">
    <property type="entry name" value="Immunoglobulins"/>
    <property type="match status" value="2"/>
</dbReference>
<dbReference type="Ensembl" id="ENSDCDT00010046664.1">
    <property type="protein sequence ID" value="ENSDCDP00010037145.1"/>
    <property type="gene ID" value="ENSDCDG00010024222.1"/>
</dbReference>
<keyword evidence="5 10" id="KW-1133">Transmembrane helix</keyword>
<keyword evidence="6 10" id="KW-0472">Membrane</keyword>
<keyword evidence="13" id="KW-1185">Reference proteome</keyword>
<dbReference type="InterPro" id="IPR013783">
    <property type="entry name" value="Ig-like_fold"/>
</dbReference>
<keyword evidence="3 10" id="KW-0812">Transmembrane</keyword>
<evidence type="ECO:0000256" key="5">
    <source>
        <dbReference type="ARBA" id="ARBA00022989"/>
    </source>
</evidence>
<evidence type="ECO:0000256" key="2">
    <source>
        <dbReference type="ARBA" id="ARBA00008159"/>
    </source>
</evidence>
<proteinExistence type="inferred from homology"/>
<protein>
    <recommendedName>
        <fullName evidence="11">Fibronectin type-III domain-containing protein</fullName>
    </recommendedName>
</protein>
<evidence type="ECO:0000256" key="9">
    <source>
        <dbReference type="SAM" id="MobiDB-lite"/>
    </source>
</evidence>
<evidence type="ECO:0000313" key="12">
    <source>
        <dbReference type="Ensembl" id="ENSDCDP00010037145.1"/>
    </source>
</evidence>
<dbReference type="PANTHER" id="PTHR23037:SF47">
    <property type="entry name" value="INTERLEUKIN 2 RECEPTOR SUBUNIT GAMMA"/>
    <property type="match status" value="1"/>
</dbReference>
<keyword evidence="4" id="KW-0732">Signal</keyword>